<dbReference type="EMBL" id="JAWDGP010001806">
    <property type="protein sequence ID" value="KAK3788013.1"/>
    <property type="molecule type" value="Genomic_DNA"/>
</dbReference>
<dbReference type="Proteomes" id="UP001283361">
    <property type="component" value="Unassembled WGS sequence"/>
</dbReference>
<evidence type="ECO:0000313" key="1">
    <source>
        <dbReference type="EMBL" id="KAK3788013.1"/>
    </source>
</evidence>
<sequence length="19" mass="1877">PTSNCGSELFEPVGAGPKS</sequence>
<protein>
    <submittedName>
        <fullName evidence="1">Uncharacterized protein</fullName>
    </submittedName>
</protein>
<gene>
    <name evidence="1" type="ORF">RRG08_011045</name>
</gene>
<comment type="caution">
    <text evidence="1">The sequence shown here is derived from an EMBL/GenBank/DDBJ whole genome shotgun (WGS) entry which is preliminary data.</text>
</comment>
<reference evidence="1" key="1">
    <citation type="journal article" date="2023" name="G3 (Bethesda)">
        <title>A reference genome for the long-term kleptoplast-retaining sea slug Elysia crispata morphotype clarki.</title>
        <authorList>
            <person name="Eastman K.E."/>
            <person name="Pendleton A.L."/>
            <person name="Shaikh M.A."/>
            <person name="Suttiyut T."/>
            <person name="Ogas R."/>
            <person name="Tomko P."/>
            <person name="Gavelis G."/>
            <person name="Widhalm J.R."/>
            <person name="Wisecaver J.H."/>
        </authorList>
    </citation>
    <scope>NUCLEOTIDE SEQUENCE</scope>
    <source>
        <strain evidence="1">ECLA1</strain>
    </source>
</reference>
<dbReference type="AlphaFoldDB" id="A0AAE1AI10"/>
<name>A0AAE1AI10_9GAST</name>
<accession>A0AAE1AI10</accession>
<proteinExistence type="predicted"/>
<evidence type="ECO:0000313" key="2">
    <source>
        <dbReference type="Proteomes" id="UP001283361"/>
    </source>
</evidence>
<keyword evidence="2" id="KW-1185">Reference proteome</keyword>
<feature type="non-terminal residue" evidence="1">
    <location>
        <position position="1"/>
    </location>
</feature>
<organism evidence="1 2">
    <name type="scientific">Elysia crispata</name>
    <name type="common">lettuce slug</name>
    <dbReference type="NCBI Taxonomy" id="231223"/>
    <lineage>
        <taxon>Eukaryota</taxon>
        <taxon>Metazoa</taxon>
        <taxon>Spiralia</taxon>
        <taxon>Lophotrochozoa</taxon>
        <taxon>Mollusca</taxon>
        <taxon>Gastropoda</taxon>
        <taxon>Heterobranchia</taxon>
        <taxon>Euthyneura</taxon>
        <taxon>Panpulmonata</taxon>
        <taxon>Sacoglossa</taxon>
        <taxon>Placobranchoidea</taxon>
        <taxon>Plakobranchidae</taxon>
        <taxon>Elysia</taxon>
    </lineage>
</organism>